<dbReference type="SMART" id="SM00028">
    <property type="entry name" value="TPR"/>
    <property type="match status" value="5"/>
</dbReference>
<accession>A0A2N8KHF6</accession>
<dbReference type="SUPFAM" id="SSF48452">
    <property type="entry name" value="TPR-like"/>
    <property type="match status" value="2"/>
</dbReference>
<sequence length="628" mass="68115">MSQCKIINCVYEDCAINRTGRVKSSFKPMNLGIAALAVALAAILTPPAQAADSRTRDATGPRMAPQSRQPETEVIRLRPGQLPYVSLTADIFYRVLASEIAAQRGMYGSAAATMLSLARDTSDPRLARRALEFQLAGGNLPGALEAARVWARLSPNDVEASSTELALAAANGQTKGLSQALRNRIDASRDKTAAIGQALAVLSRLNDRRLALRILDESFSDSVRKLPAAHLALADVASAAGDYPRAAQEARAALAGEPRSEAAALRVLEYGAKIDPQRAQAEARAYIARNPNARKVRLMLAGQLADGGDYNGALAELQAMSRRAPEDFDLLFMQAQLAYKAGQLPQAKSLLQQYLDVQNQRQRATVPGATDAGAAAADAHVLLARIAEDQGQYDDAIAELGRIDDPTLRYSVRMRQAVLRAKSGNVDGALSMIDAAGPQDDEERTLGVLTKAQILRDADRVSQAVSVLEEADQAMPDTVEIKYELAMLYERQNRLADLERMLRQVIALDPDHAHAYNALGYTLADHNQRLSEALDLITQALELAPNDPFILDSMGWVKYRMGDSTAAADYLRRAYSVRPEADIAAHLAEVLWSQGKRDQAVELLRAAKQKDPKNKTVQDVIKRLGVGL</sequence>
<evidence type="ECO:0008006" key="8">
    <source>
        <dbReference type="Google" id="ProtNLM"/>
    </source>
</evidence>
<keyword evidence="2 3" id="KW-0802">TPR repeat</keyword>
<dbReference type="PANTHER" id="PTHR45586:SF16">
    <property type="entry name" value="DOMAIN PROTEIN, PUTATIVE-RELATED"/>
    <property type="match status" value="1"/>
</dbReference>
<dbReference type="Pfam" id="PF13432">
    <property type="entry name" value="TPR_16"/>
    <property type="match status" value="1"/>
</dbReference>
<feature type="region of interest" description="Disordered" evidence="4">
    <location>
        <begin position="50"/>
        <end position="70"/>
    </location>
</feature>
<feature type="signal peptide" evidence="5">
    <location>
        <begin position="1"/>
        <end position="50"/>
    </location>
</feature>
<reference evidence="6 7" key="1">
    <citation type="submission" date="2018-01" db="EMBL/GenBank/DDBJ databases">
        <title>The draft genome of an aniline degradation strain ANB-1.</title>
        <authorList>
            <person name="Zhang L."/>
            <person name="Jiang J."/>
        </authorList>
    </citation>
    <scope>NUCLEOTIDE SEQUENCE [LARGE SCALE GENOMIC DNA]</scope>
    <source>
        <strain evidence="6 7">ANB-1</strain>
    </source>
</reference>
<dbReference type="PANTHER" id="PTHR45586">
    <property type="entry name" value="TPR REPEAT-CONTAINING PROTEIN PA4667"/>
    <property type="match status" value="1"/>
</dbReference>
<evidence type="ECO:0000256" key="3">
    <source>
        <dbReference type="PROSITE-ProRule" id="PRU00339"/>
    </source>
</evidence>
<proteinExistence type="predicted"/>
<feature type="repeat" description="TPR" evidence="3">
    <location>
        <begin position="479"/>
        <end position="512"/>
    </location>
</feature>
<dbReference type="InterPro" id="IPR019734">
    <property type="entry name" value="TPR_rpt"/>
</dbReference>
<comment type="caution">
    <text evidence="6">The sequence shown here is derived from an EMBL/GenBank/DDBJ whole genome shotgun (WGS) entry which is preliminary data.</text>
</comment>
<keyword evidence="5" id="KW-0732">Signal</keyword>
<dbReference type="InterPro" id="IPR051012">
    <property type="entry name" value="CellSynth/LPSAsmb/PSIAsmb"/>
</dbReference>
<feature type="chain" id="PRO_5018314968" description="Beta-barrel assembly-enhancing protease" evidence="5">
    <location>
        <begin position="51"/>
        <end position="628"/>
    </location>
</feature>
<keyword evidence="7" id="KW-1185">Reference proteome</keyword>
<dbReference type="Proteomes" id="UP000235994">
    <property type="component" value="Unassembled WGS sequence"/>
</dbReference>
<dbReference type="AlphaFoldDB" id="A0A2N8KHF6"/>
<dbReference type="Pfam" id="PF14559">
    <property type="entry name" value="TPR_19"/>
    <property type="match status" value="2"/>
</dbReference>
<dbReference type="RefSeq" id="WP_102773996.1">
    <property type="nucleotide sequence ID" value="NZ_POQS01000004.1"/>
</dbReference>
<dbReference type="Gene3D" id="1.25.40.10">
    <property type="entry name" value="Tetratricopeptide repeat domain"/>
    <property type="match status" value="3"/>
</dbReference>
<evidence type="ECO:0000256" key="2">
    <source>
        <dbReference type="ARBA" id="ARBA00022803"/>
    </source>
</evidence>
<organism evidence="6 7">
    <name type="scientific">Achromobacter pulmonis</name>
    <dbReference type="NCBI Taxonomy" id="1389932"/>
    <lineage>
        <taxon>Bacteria</taxon>
        <taxon>Pseudomonadati</taxon>
        <taxon>Pseudomonadota</taxon>
        <taxon>Betaproteobacteria</taxon>
        <taxon>Burkholderiales</taxon>
        <taxon>Alcaligenaceae</taxon>
        <taxon>Achromobacter</taxon>
    </lineage>
</organism>
<gene>
    <name evidence="6" type="ORF">C1I89_18010</name>
</gene>
<evidence type="ECO:0000313" key="7">
    <source>
        <dbReference type="Proteomes" id="UP000235994"/>
    </source>
</evidence>
<name>A0A2N8KHF6_9BURK</name>
<dbReference type="EMBL" id="POQS01000004">
    <property type="protein sequence ID" value="PND32885.1"/>
    <property type="molecule type" value="Genomic_DNA"/>
</dbReference>
<keyword evidence="1" id="KW-0677">Repeat</keyword>
<evidence type="ECO:0000256" key="1">
    <source>
        <dbReference type="ARBA" id="ARBA00022737"/>
    </source>
</evidence>
<dbReference type="PROSITE" id="PS50005">
    <property type="entry name" value="TPR"/>
    <property type="match status" value="1"/>
</dbReference>
<dbReference type="InterPro" id="IPR011990">
    <property type="entry name" value="TPR-like_helical_dom_sf"/>
</dbReference>
<evidence type="ECO:0000256" key="5">
    <source>
        <dbReference type="SAM" id="SignalP"/>
    </source>
</evidence>
<protein>
    <recommendedName>
        <fullName evidence="8">Beta-barrel assembly-enhancing protease</fullName>
    </recommendedName>
</protein>
<evidence type="ECO:0000256" key="4">
    <source>
        <dbReference type="SAM" id="MobiDB-lite"/>
    </source>
</evidence>
<evidence type="ECO:0000313" key="6">
    <source>
        <dbReference type="EMBL" id="PND32885.1"/>
    </source>
</evidence>